<gene>
    <name evidence="1" type="ORF">C8J28_11052</name>
</gene>
<evidence type="ECO:0000313" key="1">
    <source>
        <dbReference type="EMBL" id="PTR17928.1"/>
    </source>
</evidence>
<organism evidence="1 2">
    <name type="scientific">Cereibacter azotoformans</name>
    <dbReference type="NCBI Taxonomy" id="43057"/>
    <lineage>
        <taxon>Bacteria</taxon>
        <taxon>Pseudomonadati</taxon>
        <taxon>Pseudomonadota</taxon>
        <taxon>Alphaproteobacteria</taxon>
        <taxon>Rhodobacterales</taxon>
        <taxon>Paracoccaceae</taxon>
        <taxon>Cereibacter</taxon>
    </lineage>
</organism>
<evidence type="ECO:0000313" key="2">
    <source>
        <dbReference type="Proteomes" id="UP000244060"/>
    </source>
</evidence>
<protein>
    <submittedName>
        <fullName evidence="1">Uncharacterized protein</fullName>
    </submittedName>
</protein>
<dbReference type="Proteomes" id="UP000244060">
    <property type="component" value="Unassembled WGS sequence"/>
</dbReference>
<comment type="caution">
    <text evidence="1">The sequence shown here is derived from an EMBL/GenBank/DDBJ whole genome shotgun (WGS) entry which is preliminary data.</text>
</comment>
<dbReference type="EMBL" id="QAOT01000010">
    <property type="protein sequence ID" value="PTR17928.1"/>
    <property type="molecule type" value="Genomic_DNA"/>
</dbReference>
<proteinExistence type="predicted"/>
<reference evidence="1 2" key="1">
    <citation type="submission" date="2018-04" db="EMBL/GenBank/DDBJ databases">
        <title>Genomic Encyclopedia of Type Strains, Phase III (KMG-III): the genomes of soil and plant-associated and newly described type strains.</title>
        <authorList>
            <person name="Whitman W."/>
        </authorList>
    </citation>
    <scope>NUCLEOTIDE SEQUENCE [LARGE SCALE GENOMIC DNA]</scope>
    <source>
        <strain evidence="1 2">KA25</strain>
    </source>
</reference>
<sequence>MGEASIDAKGVIAPPRRMRHARQSRFCLNRSVVSVSVVTSIF</sequence>
<name>A0A2T5K6E0_9RHOB</name>
<dbReference type="AlphaFoldDB" id="A0A2T5K6E0"/>
<accession>A0A2T5K6E0</accession>
<keyword evidence="2" id="KW-1185">Reference proteome</keyword>